<evidence type="ECO:0000256" key="1">
    <source>
        <dbReference type="SAM" id="SignalP"/>
    </source>
</evidence>
<evidence type="ECO:0000259" key="2">
    <source>
        <dbReference type="Pfam" id="PF18040"/>
    </source>
</evidence>
<dbReference type="Proteomes" id="UP000678679">
    <property type="component" value="Chromosome 2"/>
</dbReference>
<dbReference type="InterPro" id="IPR040527">
    <property type="entry name" value="Beta-sand_Porphyrn"/>
</dbReference>
<keyword evidence="1" id="KW-0732">Signal</keyword>
<organism evidence="5 6">
    <name type="scientific">Flammeovirga yaeyamensis</name>
    <dbReference type="NCBI Taxonomy" id="367791"/>
    <lineage>
        <taxon>Bacteria</taxon>
        <taxon>Pseudomonadati</taxon>
        <taxon>Bacteroidota</taxon>
        <taxon>Cytophagia</taxon>
        <taxon>Cytophagales</taxon>
        <taxon>Flammeovirgaceae</taxon>
        <taxon>Flammeovirga</taxon>
    </lineage>
</organism>
<dbReference type="InterPro" id="IPR026444">
    <property type="entry name" value="Secre_tail"/>
</dbReference>
<feature type="domain" description="Secretion system C-terminal sorting" evidence="4">
    <location>
        <begin position="660"/>
        <end position="730"/>
    </location>
</feature>
<dbReference type="Pfam" id="PF18206">
    <property type="entry name" value="Porphyrn_cat_1"/>
    <property type="match status" value="1"/>
</dbReference>
<protein>
    <submittedName>
        <fullName evidence="5">T9SS type A sorting domain-containing protein</fullName>
    </submittedName>
</protein>
<gene>
    <name evidence="5" type="ORF">KMW28_23340</name>
</gene>
<dbReference type="RefSeq" id="WP_169661984.1">
    <property type="nucleotide sequence ID" value="NZ_CP076133.1"/>
</dbReference>
<sequence length="731" mass="83933">MKRFFLLFISLIPAHLFAQNIIDVNIDVKHSIEGFSEFDRDKYVTIHAGMREGDWDNAASDPTDIRNDLLNNKNVFLGRDTGHISWILRGVAKQDPNRPGFADTTFLAQEAVSYRNKYSTYSDYAHKNKSWVLGAQLHPFWPDGQKTNLGWALSQTDTEEEPLGTATGEYIAHYIKEFYKDQNEEETPKYFEVINEPVWHLVDYGSTDIKKIFEFHNTVAREIRKVNGDKVEIGGYTTAFPNFEEQNFKRWEDRWNTFMDMCGEEMDFWSIHIYDFASINGGKEMLRKGSNLEATMDMMEHASWNKFDEVKPVMISEYGGQAHDFFKQPWTPERDWYLMRSMSSQTMTFLDRPQAINKVIPFWVLKAEWGRDSEGYPYLHRLLRQNDELEGSTGKHWVYGEVIKYYDLWKDVQGTRVDHLSNNLDIQTDAYLDGNVLYLIINNLNQNDEIIRPNIIGSDTNPITSVEVRHLFAIDDIPQITNNVFNEVPESFSLGSEGTLILAYTFQNEVTIDQSSTESKYFATTYYQEIAGGTPLEFSIPNVTVEEEGEAVLRIGIGRDHGKSLFPKIKVNGTEVDVPNNYRGDDQKDKDRFFGVLEVPVPYELIESSNNVSVEFSDAAGHISSVSLRVYNFSRPIERSFDGIDPPTGILPEEVSLIKMYPNPSNGQEVNVLTPKAATYIRVFDIIGNNVFEINQPESEFKIPSNVLKRGMHLVQFNFDGVVVTKKLLVN</sequence>
<feature type="signal peptide" evidence="1">
    <location>
        <begin position="1"/>
        <end position="18"/>
    </location>
</feature>
<dbReference type="Pfam" id="PF18040">
    <property type="entry name" value="BPA_C"/>
    <property type="match status" value="1"/>
</dbReference>
<evidence type="ECO:0000313" key="6">
    <source>
        <dbReference type="Proteomes" id="UP000678679"/>
    </source>
</evidence>
<feature type="domain" description="Beta-porphyranase A C-terminal" evidence="2">
    <location>
        <begin position="537"/>
        <end position="631"/>
    </location>
</feature>
<name>A0AAX1NCW8_9BACT</name>
<evidence type="ECO:0000259" key="4">
    <source>
        <dbReference type="Pfam" id="PF18962"/>
    </source>
</evidence>
<dbReference type="Pfam" id="PF18962">
    <property type="entry name" value="Por_Secre_tail"/>
    <property type="match status" value="1"/>
</dbReference>
<dbReference type="Gene3D" id="2.60.120.1200">
    <property type="match status" value="1"/>
</dbReference>
<dbReference type="NCBIfam" id="TIGR04183">
    <property type="entry name" value="Por_Secre_tail"/>
    <property type="match status" value="1"/>
</dbReference>
<reference evidence="5 6" key="1">
    <citation type="submission" date="2021-05" db="EMBL/GenBank/DDBJ databases">
        <title>Comparative genomic studies on the polysaccharide-degrading batcterial strains of the Flammeovirga genus.</title>
        <authorList>
            <person name="Zewei F."/>
            <person name="Zheng Z."/>
            <person name="Yu L."/>
            <person name="Ruyue G."/>
            <person name="Yanhong M."/>
            <person name="Yuanyuan C."/>
            <person name="Jingyan G."/>
            <person name="Wenjun H."/>
        </authorList>
    </citation>
    <scope>NUCLEOTIDE SEQUENCE [LARGE SCALE GENOMIC DNA]</scope>
    <source>
        <strain evidence="5 6">NBRC:100898</strain>
    </source>
</reference>
<evidence type="ECO:0000313" key="5">
    <source>
        <dbReference type="EMBL" id="QWG05359.1"/>
    </source>
</evidence>
<dbReference type="InterPro" id="IPR041224">
    <property type="entry name" value="BPA_C"/>
</dbReference>
<feature type="domain" description="Porphyranase beta-sandwich" evidence="3">
    <location>
        <begin position="425"/>
        <end position="528"/>
    </location>
</feature>
<proteinExistence type="predicted"/>
<dbReference type="KEGG" id="fya:KMW28_23340"/>
<feature type="chain" id="PRO_5043623286" evidence="1">
    <location>
        <begin position="19"/>
        <end position="731"/>
    </location>
</feature>
<dbReference type="SUPFAM" id="SSF51445">
    <property type="entry name" value="(Trans)glycosidases"/>
    <property type="match status" value="1"/>
</dbReference>
<accession>A0AAX1NCW8</accession>
<keyword evidence="6" id="KW-1185">Reference proteome</keyword>
<dbReference type="Gene3D" id="3.20.20.80">
    <property type="entry name" value="Glycosidases"/>
    <property type="match status" value="1"/>
</dbReference>
<dbReference type="EMBL" id="CP076133">
    <property type="protein sequence ID" value="QWG05359.1"/>
    <property type="molecule type" value="Genomic_DNA"/>
</dbReference>
<dbReference type="InterPro" id="IPR017853">
    <property type="entry name" value="GH"/>
</dbReference>
<evidence type="ECO:0000259" key="3">
    <source>
        <dbReference type="Pfam" id="PF18206"/>
    </source>
</evidence>
<dbReference type="AlphaFoldDB" id="A0AAX1NCW8"/>
<dbReference type="CDD" id="cd21510">
    <property type="entry name" value="agarase_cat"/>
    <property type="match status" value="1"/>
</dbReference>